<evidence type="ECO:0000313" key="2">
    <source>
        <dbReference type="Proteomes" id="UP000688947"/>
    </source>
</evidence>
<dbReference type="AlphaFoldDB" id="A0A8T1TL68"/>
<comment type="caution">
    <text evidence="1">The sequence shown here is derived from an EMBL/GenBank/DDBJ whole genome shotgun (WGS) entry which is preliminary data.</text>
</comment>
<name>A0A8T1TL68_9STRA</name>
<sequence length="83" mass="9440">MGRGKKLSDGARDMIIRAYEFFLEDRSGDSEAAGRTREMVVNCIGTSNSTVFRVWRDYQAQEASNSLPMRSEEVDPRATKMKM</sequence>
<dbReference type="Proteomes" id="UP000688947">
    <property type="component" value="Unassembled WGS sequence"/>
</dbReference>
<dbReference type="OrthoDB" id="127052at2759"/>
<reference evidence="1" key="1">
    <citation type="submission" date="2021-01" db="EMBL/GenBank/DDBJ databases">
        <title>Phytophthora aleatoria, a newly-described species from Pinus radiata is distinct from Phytophthora cactorum isolates based on comparative genomics.</title>
        <authorList>
            <person name="Mcdougal R."/>
            <person name="Panda P."/>
            <person name="Williams N."/>
            <person name="Studholme D.J."/>
        </authorList>
    </citation>
    <scope>NUCLEOTIDE SEQUENCE</scope>
    <source>
        <strain evidence="1">NZFS 3830</strain>
    </source>
</reference>
<dbReference type="EMBL" id="JAENGZ010002982">
    <property type="protein sequence ID" value="KAG6942429.1"/>
    <property type="molecule type" value="Genomic_DNA"/>
</dbReference>
<organism evidence="1 2">
    <name type="scientific">Phytophthora cactorum</name>
    <dbReference type="NCBI Taxonomy" id="29920"/>
    <lineage>
        <taxon>Eukaryota</taxon>
        <taxon>Sar</taxon>
        <taxon>Stramenopiles</taxon>
        <taxon>Oomycota</taxon>
        <taxon>Peronosporomycetes</taxon>
        <taxon>Peronosporales</taxon>
        <taxon>Peronosporaceae</taxon>
        <taxon>Phytophthora</taxon>
    </lineage>
</organism>
<evidence type="ECO:0000313" key="1">
    <source>
        <dbReference type="EMBL" id="KAG6942429.1"/>
    </source>
</evidence>
<protein>
    <submittedName>
        <fullName evidence="1">Uncharacterized protein</fullName>
    </submittedName>
</protein>
<gene>
    <name evidence="1" type="ORF">JG687_00019062</name>
</gene>
<accession>A0A8T1TL68</accession>
<dbReference type="VEuPathDB" id="FungiDB:PC110_g5351"/>
<proteinExistence type="predicted"/>